<dbReference type="Gene3D" id="3.40.50.150">
    <property type="entry name" value="Vaccinia Virus protein VP39"/>
    <property type="match status" value="2"/>
</dbReference>
<evidence type="ECO:0000256" key="1">
    <source>
        <dbReference type="SAM" id="MobiDB-lite"/>
    </source>
</evidence>
<name>A0A812TQU1_9DINO</name>
<feature type="region of interest" description="Disordered" evidence="1">
    <location>
        <begin position="510"/>
        <end position="535"/>
    </location>
</feature>
<dbReference type="OrthoDB" id="420653at2759"/>
<reference evidence="2" key="1">
    <citation type="submission" date="2021-02" db="EMBL/GenBank/DDBJ databases">
        <authorList>
            <person name="Dougan E. K."/>
            <person name="Rhodes N."/>
            <person name="Thang M."/>
            <person name="Chan C."/>
        </authorList>
    </citation>
    <scope>NUCLEOTIDE SEQUENCE</scope>
</reference>
<comment type="caution">
    <text evidence="2">The sequence shown here is derived from an EMBL/GenBank/DDBJ whole genome shotgun (WGS) entry which is preliminary data.</text>
</comment>
<keyword evidence="3" id="KW-1185">Reference proteome</keyword>
<evidence type="ECO:0000313" key="3">
    <source>
        <dbReference type="Proteomes" id="UP000604046"/>
    </source>
</evidence>
<dbReference type="InterPro" id="IPR029063">
    <property type="entry name" value="SAM-dependent_MTases_sf"/>
</dbReference>
<accession>A0A812TQU1</accession>
<protein>
    <submittedName>
        <fullName evidence="2">ElmMI protein</fullName>
    </submittedName>
</protein>
<dbReference type="AlphaFoldDB" id="A0A812TQU1"/>
<sequence>MKGTATDKGPARHNYHRYYEKWLAPFQHKPGFKLAEIGAERGGSLHAWSRYFSQAAVICGIAYGHLSENVESKATSWDKVVVLRGDQSKRETMQLLLDKGPWDVIIDDGSHDPPHMVYSFFALWSAVNPGGLYVVEDLETNYWPDGKKGYENYIRGNGVMNGPDLSAVAKFKQFIDVLHRRQIGAPEMSIMEGDDKICSIEWGMNLVAFKKCSTEEAKQSPKFLRENYDKAIMRKWIEDAKATNPTMDSPYLPSASSTSFPALVGSPVTSISLLEAMKGTATDKGPARHNYHRYYEKWLAPFQHKPGFKLAEIGAERGGSLHAWSRYFSQAALICGIAYGHLSENVESKATSWDKVVVLRGDQSKRETMQLLLDKGPWDVIIDDGSHDPPHMVYSFFALWSAVNPGGLYVVEDLETNYWPDGKKGYENYIRGNGVMNGPDLSAVAKFKQFIDVLHRIMEGDDKICSIEWGMNLVAFKKCSTEEAKQSPKFLRENYDKAIMRKWIEDAKATNPTMDSPYLPSASSTSARGHEAIRP</sequence>
<proteinExistence type="predicted"/>
<gene>
    <name evidence="2" type="primary">elmMI</name>
    <name evidence="2" type="ORF">SNAT2548_LOCUS29830</name>
</gene>
<evidence type="ECO:0000313" key="2">
    <source>
        <dbReference type="EMBL" id="CAE7532379.1"/>
    </source>
</evidence>
<organism evidence="2 3">
    <name type="scientific">Symbiodinium natans</name>
    <dbReference type="NCBI Taxonomy" id="878477"/>
    <lineage>
        <taxon>Eukaryota</taxon>
        <taxon>Sar</taxon>
        <taxon>Alveolata</taxon>
        <taxon>Dinophyceae</taxon>
        <taxon>Suessiales</taxon>
        <taxon>Symbiodiniaceae</taxon>
        <taxon>Symbiodinium</taxon>
    </lineage>
</organism>
<dbReference type="SUPFAM" id="SSF53335">
    <property type="entry name" value="S-adenosyl-L-methionine-dependent methyltransferases"/>
    <property type="match status" value="2"/>
</dbReference>
<dbReference type="Proteomes" id="UP000604046">
    <property type="component" value="Unassembled WGS sequence"/>
</dbReference>
<dbReference type="EMBL" id="CAJNDS010002578">
    <property type="protein sequence ID" value="CAE7532379.1"/>
    <property type="molecule type" value="Genomic_DNA"/>
</dbReference>